<dbReference type="Proteomes" id="UP000838878">
    <property type="component" value="Chromosome 9"/>
</dbReference>
<feature type="transmembrane region" description="Helical" evidence="1">
    <location>
        <begin position="7"/>
        <end position="25"/>
    </location>
</feature>
<feature type="non-terminal residue" evidence="2">
    <location>
        <position position="200"/>
    </location>
</feature>
<evidence type="ECO:0008006" key="4">
    <source>
        <dbReference type="Google" id="ProtNLM"/>
    </source>
</evidence>
<evidence type="ECO:0000313" key="3">
    <source>
        <dbReference type="Proteomes" id="UP000838878"/>
    </source>
</evidence>
<proteinExistence type="predicted"/>
<dbReference type="OrthoDB" id="7475332at2759"/>
<dbReference type="EMBL" id="OV170229">
    <property type="protein sequence ID" value="CAH0732037.1"/>
    <property type="molecule type" value="Genomic_DNA"/>
</dbReference>
<name>A0A8J9V645_9NEOP</name>
<reference evidence="2" key="1">
    <citation type="submission" date="2021-12" db="EMBL/GenBank/DDBJ databases">
        <authorList>
            <person name="Martin H S."/>
        </authorList>
    </citation>
    <scope>NUCLEOTIDE SEQUENCE</scope>
</reference>
<feature type="transmembrane region" description="Helical" evidence="1">
    <location>
        <begin position="60"/>
        <end position="80"/>
    </location>
</feature>
<organism evidence="2 3">
    <name type="scientific">Brenthis ino</name>
    <name type="common">lesser marbled fritillary</name>
    <dbReference type="NCBI Taxonomy" id="405034"/>
    <lineage>
        <taxon>Eukaryota</taxon>
        <taxon>Metazoa</taxon>
        <taxon>Ecdysozoa</taxon>
        <taxon>Arthropoda</taxon>
        <taxon>Hexapoda</taxon>
        <taxon>Insecta</taxon>
        <taxon>Pterygota</taxon>
        <taxon>Neoptera</taxon>
        <taxon>Endopterygota</taxon>
        <taxon>Lepidoptera</taxon>
        <taxon>Glossata</taxon>
        <taxon>Ditrysia</taxon>
        <taxon>Papilionoidea</taxon>
        <taxon>Nymphalidae</taxon>
        <taxon>Heliconiinae</taxon>
        <taxon>Argynnini</taxon>
        <taxon>Brenthis</taxon>
    </lineage>
</organism>
<protein>
    <recommendedName>
        <fullName evidence="4">Transmembrane protein</fullName>
    </recommendedName>
</protein>
<keyword evidence="1" id="KW-1133">Transmembrane helix</keyword>
<accession>A0A8J9V645</accession>
<gene>
    <name evidence="2" type="ORF">BINO364_LOCUS16788</name>
</gene>
<sequence length="200" mass="23188">MLAEICTFSLYTISFLSLIFIDYLLGNGFVDAFQKIICRIICFVRKSLREDEELRVTEEVNLPVLVVEIVVLGLTISFLNRYKKFRGKDRIDALLQQSREALQQTNEFLEKWRLRRINWQVSNEDSYLDEEPQEIKPLKLELPILHLAIIDALGTSRNQLERGDGADTIKFTDSTILSMTSLLDDLQSIPEVPSEEKFEE</sequence>
<evidence type="ECO:0000313" key="2">
    <source>
        <dbReference type="EMBL" id="CAH0732037.1"/>
    </source>
</evidence>
<evidence type="ECO:0000256" key="1">
    <source>
        <dbReference type="SAM" id="Phobius"/>
    </source>
</evidence>
<keyword evidence="3" id="KW-1185">Reference proteome</keyword>
<keyword evidence="1" id="KW-0812">Transmembrane</keyword>
<dbReference type="AlphaFoldDB" id="A0A8J9V645"/>
<keyword evidence="1" id="KW-0472">Membrane</keyword>